<dbReference type="EMBL" id="JAWIIV010000004">
    <property type="protein sequence ID" value="MEC4718863.1"/>
    <property type="molecule type" value="Genomic_DNA"/>
</dbReference>
<name>A0ABU6J609_9BURK</name>
<evidence type="ECO:0000313" key="2">
    <source>
        <dbReference type="Proteomes" id="UP001352263"/>
    </source>
</evidence>
<reference evidence="1 2" key="1">
    <citation type="submission" date="2023-10" db="EMBL/GenBank/DDBJ databases">
        <title>Noviherbaspirillum sp. CPCC 100848 genome assembly.</title>
        <authorList>
            <person name="Li X.Y."/>
            <person name="Fang X.M."/>
        </authorList>
    </citation>
    <scope>NUCLEOTIDE SEQUENCE [LARGE SCALE GENOMIC DNA]</scope>
    <source>
        <strain evidence="1 2">CPCC 100848</strain>
    </source>
</reference>
<protein>
    <submittedName>
        <fullName evidence="1">DUF429 domain-containing protein</fullName>
    </submittedName>
</protein>
<organism evidence="1 2">
    <name type="scientific">Noviherbaspirillum album</name>
    <dbReference type="NCBI Taxonomy" id="3080276"/>
    <lineage>
        <taxon>Bacteria</taxon>
        <taxon>Pseudomonadati</taxon>
        <taxon>Pseudomonadota</taxon>
        <taxon>Betaproteobacteria</taxon>
        <taxon>Burkholderiales</taxon>
        <taxon>Oxalobacteraceae</taxon>
        <taxon>Noviherbaspirillum</taxon>
    </lineage>
</organism>
<dbReference type="Proteomes" id="UP001352263">
    <property type="component" value="Unassembled WGS sequence"/>
</dbReference>
<keyword evidence="2" id="KW-1185">Reference proteome</keyword>
<dbReference type="InterPro" id="IPR007362">
    <property type="entry name" value="DUF429"/>
</dbReference>
<accession>A0ABU6J609</accession>
<evidence type="ECO:0000313" key="1">
    <source>
        <dbReference type="EMBL" id="MEC4718863.1"/>
    </source>
</evidence>
<sequence>MQLSHHLFFVKLAGMQIVGVDFTSAPRRAKPITVAFGAADGKVLRIDGIDAHPGWASYEAWLAQPGTWIGGFDFPFGLSRELVEHLGWPQTWAALVTHCATLERAQLRATFKAFCDARPVGNKFAHRVTDGPAGSSPSMKWVNPPVAYMFHEGTRRLLDARVTVFGLHAGDPRRIALEAYPGLVARAVTRASYKSDERAKQTPERRAARMHIVQSLEDGTHPLGIRLVMKKALRRELIEDGSADWLDAVLCAVAAAWAAQRPNFGLPSQLDPVEGWTAGALHDGILPQAR</sequence>
<dbReference type="RefSeq" id="WP_326505583.1">
    <property type="nucleotide sequence ID" value="NZ_JAWIIV010000004.1"/>
</dbReference>
<dbReference type="Pfam" id="PF04250">
    <property type="entry name" value="DUF429"/>
    <property type="match status" value="1"/>
</dbReference>
<proteinExistence type="predicted"/>
<comment type="caution">
    <text evidence="1">The sequence shown here is derived from an EMBL/GenBank/DDBJ whole genome shotgun (WGS) entry which is preliminary data.</text>
</comment>
<gene>
    <name evidence="1" type="ORF">RY831_06875</name>
</gene>